<dbReference type="PANTHER" id="PTHR12526">
    <property type="entry name" value="GLYCOSYLTRANSFERASE"/>
    <property type="match status" value="1"/>
</dbReference>
<keyword evidence="3" id="KW-0808">Transferase</keyword>
<name>D3SNN4_THEAH</name>
<dbReference type="HOGENOM" id="CLU_009583_2_1_0"/>
<dbReference type="Proteomes" id="UP000002043">
    <property type="component" value="Chromosome"/>
</dbReference>
<proteinExistence type="predicted"/>
<reference evidence="4" key="1">
    <citation type="journal article" date="2010" name="Stand. Genomic Sci.">
        <title>Complete genome sequence of Thermocrinis albus type strain (HI 11/12T).</title>
        <authorList>
            <person name="Wirth R."/>
            <person name="Sikorski J."/>
            <person name="Brambilla E."/>
            <person name="Misra M."/>
            <person name="Lapidus A."/>
            <person name="Copeland A."/>
            <person name="Nolan M."/>
            <person name="Lucas S."/>
            <person name="Chen F."/>
            <person name="Tice H."/>
            <person name="Cheng J.F."/>
            <person name="Han C."/>
            <person name="Detter J.C."/>
            <person name="Tapia R."/>
            <person name="Bruce D."/>
            <person name="Goodwin L."/>
            <person name="Pitluck S."/>
            <person name="Pati A."/>
            <person name="Anderson I."/>
            <person name="Ivanova N."/>
            <person name="Mavromatis K."/>
            <person name="Mikhailova N."/>
            <person name="Chen A."/>
            <person name="Palaniappan K."/>
            <person name="Bilek Y."/>
            <person name="Hader T."/>
            <person name="Land M."/>
            <person name="Hauser L."/>
            <person name="Chang Y.J."/>
            <person name="Jeffries C.D."/>
            <person name="Tindall B.J."/>
            <person name="Rohde M."/>
            <person name="Goker M."/>
            <person name="Bristow J."/>
            <person name="Eisen J.A."/>
            <person name="Markowitz V."/>
            <person name="Hugenholtz P."/>
            <person name="Kyrpides N.C."/>
            <person name="Klenk H.P."/>
        </authorList>
    </citation>
    <scope>NUCLEOTIDE SEQUENCE [LARGE SCALE GENOMIC DNA]</scope>
    <source>
        <strain evidence="4">DSM 14484 / JCM 11386 / HI 11/12</strain>
    </source>
</reference>
<dbReference type="KEGG" id="tal:Thal_0135"/>
<dbReference type="Pfam" id="PF13439">
    <property type="entry name" value="Glyco_transf_4"/>
    <property type="match status" value="1"/>
</dbReference>
<dbReference type="CAZy" id="GT4">
    <property type="family name" value="Glycosyltransferase Family 4"/>
</dbReference>
<dbReference type="EMBL" id="CP001931">
    <property type="protein sequence ID" value="ADC88771.1"/>
    <property type="molecule type" value="Genomic_DNA"/>
</dbReference>
<dbReference type="eggNOG" id="COG0438">
    <property type="taxonomic scope" value="Bacteria"/>
</dbReference>
<protein>
    <submittedName>
        <fullName evidence="3">Glycosyl transferase group 1</fullName>
    </submittedName>
</protein>
<dbReference type="PANTHER" id="PTHR12526:SF627">
    <property type="entry name" value="D-RHAMNOSYLTRANSFERASE WBPZ"/>
    <property type="match status" value="1"/>
</dbReference>
<dbReference type="SUPFAM" id="SSF53756">
    <property type="entry name" value="UDP-Glycosyltransferase/glycogen phosphorylase"/>
    <property type="match status" value="1"/>
</dbReference>
<feature type="domain" description="Glycosyltransferase subfamily 4-like N-terminal" evidence="2">
    <location>
        <begin position="15"/>
        <end position="170"/>
    </location>
</feature>
<accession>D3SNN4</accession>
<dbReference type="Pfam" id="PF00534">
    <property type="entry name" value="Glycos_transf_1"/>
    <property type="match status" value="1"/>
</dbReference>
<dbReference type="RefSeq" id="WP_012991178.1">
    <property type="nucleotide sequence ID" value="NC_013894.1"/>
</dbReference>
<dbReference type="OrthoDB" id="9806653at2"/>
<evidence type="ECO:0000313" key="4">
    <source>
        <dbReference type="Proteomes" id="UP000002043"/>
    </source>
</evidence>
<sequence>MKVLHLGKLCPPKEGGIEIFSYDLLEYLNKKGIRADLLCFGDETAKKEYRSFEYFESKMNIKLNSAPLSLDFIKTFKQIEKNYDITHVHSPNPLAEILSLFASKKVIIHWHSDIVRQKISYMFYKPIQQLVLKKAERIICTSPQYLESSNQIKGFKEKAVVIPLGLNPDRLKSDKEDKKWLEIRDKLKNKKVVLSVGRLVYYKGFEYLIESAKYLNDNTIVLIVGAGPLYEDLINLIKKLALEEKVYLIGKVENIQTFIKKCDVFCLPSVERSEAFGLVLVEALFYGKPLVTTEVYGSGMSYVNKNNITGLVVPPKNPKALADAINKILMDKDLYQKFSKNALERFKEFEISSVGDKILALYEEVLIWS</sequence>
<dbReference type="GO" id="GO:0016757">
    <property type="term" value="F:glycosyltransferase activity"/>
    <property type="evidence" value="ECO:0007669"/>
    <property type="project" value="InterPro"/>
</dbReference>
<evidence type="ECO:0000259" key="1">
    <source>
        <dbReference type="Pfam" id="PF00534"/>
    </source>
</evidence>
<dbReference type="InterPro" id="IPR001296">
    <property type="entry name" value="Glyco_trans_1"/>
</dbReference>
<dbReference type="InterPro" id="IPR028098">
    <property type="entry name" value="Glyco_trans_4-like_N"/>
</dbReference>
<gene>
    <name evidence="3" type="ordered locus">Thal_0135</name>
</gene>
<dbReference type="STRING" id="638303.Thal_0135"/>
<keyword evidence="4" id="KW-1185">Reference proteome</keyword>
<dbReference type="Gene3D" id="3.40.50.2000">
    <property type="entry name" value="Glycogen Phosphorylase B"/>
    <property type="match status" value="2"/>
</dbReference>
<evidence type="ECO:0000313" key="3">
    <source>
        <dbReference type="EMBL" id="ADC88771.1"/>
    </source>
</evidence>
<dbReference type="AlphaFoldDB" id="D3SNN4"/>
<organism evidence="3 4">
    <name type="scientific">Thermocrinis albus (strain DSM 14484 / JCM 11386 / HI 11/12)</name>
    <dbReference type="NCBI Taxonomy" id="638303"/>
    <lineage>
        <taxon>Bacteria</taxon>
        <taxon>Pseudomonadati</taxon>
        <taxon>Aquificota</taxon>
        <taxon>Aquificia</taxon>
        <taxon>Aquificales</taxon>
        <taxon>Aquificaceae</taxon>
        <taxon>Thermocrinis</taxon>
    </lineage>
</organism>
<feature type="domain" description="Glycosyl transferase family 1" evidence="1">
    <location>
        <begin position="182"/>
        <end position="344"/>
    </location>
</feature>
<evidence type="ECO:0000259" key="2">
    <source>
        <dbReference type="Pfam" id="PF13439"/>
    </source>
</evidence>